<feature type="non-terminal residue" evidence="2">
    <location>
        <position position="1"/>
    </location>
</feature>
<dbReference type="Proteomes" id="UP001195769">
    <property type="component" value="Unassembled WGS sequence"/>
</dbReference>
<comment type="caution">
    <text evidence="2">The sequence shown here is derived from an EMBL/GenBank/DDBJ whole genome shotgun (WGS) entry which is preliminary data.</text>
</comment>
<reference evidence="2" key="1">
    <citation type="journal article" date="2020" name="New Phytol.">
        <title>Comparative genomics reveals dynamic genome evolution in host specialist ectomycorrhizal fungi.</title>
        <authorList>
            <person name="Lofgren L.A."/>
            <person name="Nguyen N.H."/>
            <person name="Vilgalys R."/>
            <person name="Ruytinx J."/>
            <person name="Liao H.L."/>
            <person name="Branco S."/>
            <person name="Kuo A."/>
            <person name="LaButti K."/>
            <person name="Lipzen A."/>
            <person name="Andreopoulos W."/>
            <person name="Pangilinan J."/>
            <person name="Riley R."/>
            <person name="Hundley H."/>
            <person name="Na H."/>
            <person name="Barry K."/>
            <person name="Grigoriev I.V."/>
            <person name="Stajich J.E."/>
            <person name="Kennedy P.G."/>
        </authorList>
    </citation>
    <scope>NUCLEOTIDE SEQUENCE</scope>
    <source>
        <strain evidence="2">FC203</strain>
    </source>
</reference>
<feature type="region of interest" description="Disordered" evidence="1">
    <location>
        <begin position="24"/>
        <end position="49"/>
    </location>
</feature>
<dbReference type="EMBL" id="JABBWK010000229">
    <property type="protein sequence ID" value="KAG1886932.1"/>
    <property type="molecule type" value="Genomic_DNA"/>
</dbReference>
<accession>A0AAD4DNW8</accession>
<proteinExistence type="predicted"/>
<evidence type="ECO:0000256" key="1">
    <source>
        <dbReference type="SAM" id="MobiDB-lite"/>
    </source>
</evidence>
<evidence type="ECO:0000313" key="2">
    <source>
        <dbReference type="EMBL" id="KAG1886932.1"/>
    </source>
</evidence>
<evidence type="ECO:0000313" key="3">
    <source>
        <dbReference type="Proteomes" id="UP001195769"/>
    </source>
</evidence>
<gene>
    <name evidence="2" type="ORF">F5891DRAFT_967584</name>
</gene>
<keyword evidence="3" id="KW-1185">Reference proteome</keyword>
<dbReference type="RefSeq" id="XP_041216773.1">
    <property type="nucleotide sequence ID" value="XM_041376270.1"/>
</dbReference>
<name>A0AAD4DNW8_9AGAM</name>
<feature type="region of interest" description="Disordered" evidence="1">
    <location>
        <begin position="96"/>
        <end position="125"/>
    </location>
</feature>
<sequence>SKHPEHPTVNFYDLDTELFGSEAKEGKRHHDAKNSLLSTESIEGGEEIEDDKSSMWLDHVQTSSAAAMVTNTDFDIESEVDLSADGLLAVLAESQPNVDSAGKGKCKAEAEDTNGSNDEWPEVWE</sequence>
<dbReference type="GeneID" id="64670568"/>
<protein>
    <submittedName>
        <fullName evidence="2">Uncharacterized protein</fullName>
    </submittedName>
</protein>
<dbReference type="AlphaFoldDB" id="A0AAD4DNW8"/>
<organism evidence="2 3">
    <name type="scientific">Suillus fuscotomentosus</name>
    <dbReference type="NCBI Taxonomy" id="1912939"/>
    <lineage>
        <taxon>Eukaryota</taxon>
        <taxon>Fungi</taxon>
        <taxon>Dikarya</taxon>
        <taxon>Basidiomycota</taxon>
        <taxon>Agaricomycotina</taxon>
        <taxon>Agaricomycetes</taxon>
        <taxon>Agaricomycetidae</taxon>
        <taxon>Boletales</taxon>
        <taxon>Suillineae</taxon>
        <taxon>Suillaceae</taxon>
        <taxon>Suillus</taxon>
    </lineage>
</organism>